<organism evidence="1 2">
    <name type="scientific">Hymenobacter saemangeumensis</name>
    <dbReference type="NCBI Taxonomy" id="1084522"/>
    <lineage>
        <taxon>Bacteria</taxon>
        <taxon>Pseudomonadati</taxon>
        <taxon>Bacteroidota</taxon>
        <taxon>Cytophagia</taxon>
        <taxon>Cytophagales</taxon>
        <taxon>Hymenobacteraceae</taxon>
        <taxon>Hymenobacter</taxon>
    </lineage>
</organism>
<dbReference type="RefSeq" id="WP_345233065.1">
    <property type="nucleotide sequence ID" value="NZ_BAABGZ010000006.1"/>
</dbReference>
<dbReference type="EMBL" id="BAABGZ010000006">
    <property type="protein sequence ID" value="GAA4347405.1"/>
    <property type="molecule type" value="Genomic_DNA"/>
</dbReference>
<sequence length="154" mass="17687">MGFFSFLFDKPITIEDKVFGTLRQKTYGKNRQTSWRTESLCFEPTSRNVSCAIDAGPDGPTEKQQAFFQKIEQDYLTLRSALIPVLEDEFQNWKPDFKIQDFATEFWLVGLSIPELGASPVEWEWSFETVHDENHMLTISMIDSTPQAGVCFDG</sequence>
<comment type="caution">
    <text evidence="1">The sequence shown here is derived from an EMBL/GenBank/DDBJ whole genome shotgun (WGS) entry which is preliminary data.</text>
</comment>
<protein>
    <recommendedName>
        <fullName evidence="3">DUF2004 domain-containing protein</fullName>
    </recommendedName>
</protein>
<accession>A0ABP8HYA1</accession>
<keyword evidence="2" id="KW-1185">Reference proteome</keyword>
<reference evidence="2" key="1">
    <citation type="journal article" date="2019" name="Int. J. Syst. Evol. Microbiol.">
        <title>The Global Catalogue of Microorganisms (GCM) 10K type strain sequencing project: providing services to taxonomists for standard genome sequencing and annotation.</title>
        <authorList>
            <consortium name="The Broad Institute Genomics Platform"/>
            <consortium name="The Broad Institute Genome Sequencing Center for Infectious Disease"/>
            <person name="Wu L."/>
            <person name="Ma J."/>
        </authorList>
    </citation>
    <scope>NUCLEOTIDE SEQUENCE [LARGE SCALE GENOMIC DNA]</scope>
    <source>
        <strain evidence="2">JCM 17923</strain>
    </source>
</reference>
<evidence type="ECO:0008006" key="3">
    <source>
        <dbReference type="Google" id="ProtNLM"/>
    </source>
</evidence>
<dbReference type="Proteomes" id="UP001501153">
    <property type="component" value="Unassembled WGS sequence"/>
</dbReference>
<gene>
    <name evidence="1" type="ORF">GCM10023185_02500</name>
</gene>
<evidence type="ECO:0000313" key="1">
    <source>
        <dbReference type="EMBL" id="GAA4347405.1"/>
    </source>
</evidence>
<proteinExistence type="predicted"/>
<name>A0ABP8HYA1_9BACT</name>
<evidence type="ECO:0000313" key="2">
    <source>
        <dbReference type="Proteomes" id="UP001501153"/>
    </source>
</evidence>